<keyword evidence="3 5" id="KW-1133">Transmembrane helix</keyword>
<dbReference type="WBParaSite" id="HPLM_0001621001-mRNA-1">
    <property type="protein sequence ID" value="HPLM_0001621001-mRNA-1"/>
    <property type="gene ID" value="HPLM_0001621001"/>
</dbReference>
<keyword evidence="2 5" id="KW-0812">Transmembrane</keyword>
<organism evidence="8">
    <name type="scientific">Haemonchus placei</name>
    <name type="common">Barber's pole worm</name>
    <dbReference type="NCBI Taxonomy" id="6290"/>
    <lineage>
        <taxon>Eukaryota</taxon>
        <taxon>Metazoa</taxon>
        <taxon>Ecdysozoa</taxon>
        <taxon>Nematoda</taxon>
        <taxon>Chromadorea</taxon>
        <taxon>Rhabditida</taxon>
        <taxon>Rhabditina</taxon>
        <taxon>Rhabditomorpha</taxon>
        <taxon>Strongyloidea</taxon>
        <taxon>Trichostrongylidae</taxon>
        <taxon>Haemonchus</taxon>
    </lineage>
</organism>
<dbReference type="EMBL" id="UZAF01019317">
    <property type="protein sequence ID" value="VDO59115.1"/>
    <property type="molecule type" value="Genomic_DNA"/>
</dbReference>
<reference evidence="8" key="1">
    <citation type="submission" date="2017-02" db="UniProtKB">
        <authorList>
            <consortium name="WormBaseParasite"/>
        </authorList>
    </citation>
    <scope>IDENTIFICATION</scope>
</reference>
<evidence type="ECO:0000256" key="2">
    <source>
        <dbReference type="ARBA" id="ARBA00022692"/>
    </source>
</evidence>
<keyword evidence="7" id="KW-1185">Reference proteome</keyword>
<evidence type="ECO:0000313" key="8">
    <source>
        <dbReference type="WBParaSite" id="HPLM_0001621001-mRNA-1"/>
    </source>
</evidence>
<evidence type="ECO:0000313" key="6">
    <source>
        <dbReference type="EMBL" id="VDO59115.1"/>
    </source>
</evidence>
<reference evidence="6 7" key="2">
    <citation type="submission" date="2018-11" db="EMBL/GenBank/DDBJ databases">
        <authorList>
            <consortium name="Pathogen Informatics"/>
        </authorList>
    </citation>
    <scope>NUCLEOTIDE SEQUENCE [LARGE SCALE GENOMIC DNA]</scope>
    <source>
        <strain evidence="6 7">MHpl1</strain>
    </source>
</reference>
<feature type="transmembrane region" description="Helical" evidence="5">
    <location>
        <begin position="57"/>
        <end position="79"/>
    </location>
</feature>
<evidence type="ECO:0000313" key="7">
    <source>
        <dbReference type="Proteomes" id="UP000268014"/>
    </source>
</evidence>
<dbReference type="Proteomes" id="UP000268014">
    <property type="component" value="Unassembled WGS sequence"/>
</dbReference>
<protein>
    <submittedName>
        <fullName evidence="8">SSD domain-containing protein</fullName>
    </submittedName>
</protein>
<dbReference type="GO" id="GO:0016020">
    <property type="term" value="C:membrane"/>
    <property type="evidence" value="ECO:0007669"/>
    <property type="project" value="UniProtKB-SubCell"/>
</dbReference>
<accession>A0A0N4WWR7</accession>
<keyword evidence="4 5" id="KW-0472">Membrane</keyword>
<evidence type="ECO:0000256" key="3">
    <source>
        <dbReference type="ARBA" id="ARBA00022989"/>
    </source>
</evidence>
<evidence type="ECO:0000256" key="4">
    <source>
        <dbReference type="ARBA" id="ARBA00023136"/>
    </source>
</evidence>
<evidence type="ECO:0000256" key="1">
    <source>
        <dbReference type="ARBA" id="ARBA00004141"/>
    </source>
</evidence>
<evidence type="ECO:0000256" key="5">
    <source>
        <dbReference type="SAM" id="Phobius"/>
    </source>
</evidence>
<dbReference type="AlphaFoldDB" id="A0A0N4WWR7"/>
<dbReference type="STRING" id="6290.A0A0N4WWR7"/>
<dbReference type="OrthoDB" id="438211at2759"/>
<dbReference type="InterPro" id="IPR018499">
    <property type="entry name" value="Tetraspanin/Peripherin"/>
</dbReference>
<gene>
    <name evidence="6" type="ORF">HPLM_LOCUS16202</name>
</gene>
<feature type="transmembrane region" description="Helical" evidence="5">
    <location>
        <begin position="24"/>
        <end position="51"/>
    </location>
</feature>
<proteinExistence type="predicted"/>
<sequence>MVGFSVQTLAELEFATSIIGSRELVTAASVMLAVGAFALVTAPLGLLAAMATYSPVTLTYAILMFFICLLSIVGCCFGFRLHKEIDSGVILEWMNSSLQAEYGNPFANDLTLAWDQLHEKYACCGITDQTSTTDWLNSYWFITYDRWVRLYSREGPVGTVVVNSSKLGSELKSEISYPFISEPLAEHYVKRQSWNSLQTKLLLQQQHIDFYPSKKLFPSTAVEIPDGRGRGYQRAVVRHAKQRAAMNRCMRICSTTQRERYWSRL</sequence>
<dbReference type="PANTHER" id="PTHR19282">
    <property type="entry name" value="TETRASPANIN"/>
    <property type="match status" value="1"/>
</dbReference>
<comment type="subcellular location">
    <subcellularLocation>
        <location evidence="1">Membrane</location>
        <topology evidence="1">Multi-pass membrane protein</topology>
    </subcellularLocation>
</comment>
<dbReference type="Pfam" id="PF00335">
    <property type="entry name" value="Tetraspanin"/>
    <property type="match status" value="1"/>
</dbReference>
<name>A0A0N4WWR7_HAEPC</name>